<keyword evidence="7 9" id="KW-0408">Iron</keyword>
<dbReference type="InterPro" id="IPR001128">
    <property type="entry name" value="Cyt_P450"/>
</dbReference>
<evidence type="ECO:0000256" key="8">
    <source>
        <dbReference type="ARBA" id="ARBA00023033"/>
    </source>
</evidence>
<proteinExistence type="inferred from homology"/>
<dbReference type="PROSITE" id="PS00086">
    <property type="entry name" value="CYTOCHROME_P450"/>
    <property type="match status" value="1"/>
</dbReference>
<keyword evidence="8 10" id="KW-0503">Monooxygenase</keyword>
<dbReference type="PANTHER" id="PTHR24305">
    <property type="entry name" value="CYTOCHROME P450"/>
    <property type="match status" value="1"/>
</dbReference>
<dbReference type="SUPFAM" id="SSF48264">
    <property type="entry name" value="Cytochrome P450"/>
    <property type="match status" value="1"/>
</dbReference>
<evidence type="ECO:0000256" key="5">
    <source>
        <dbReference type="ARBA" id="ARBA00022723"/>
    </source>
</evidence>
<feature type="binding site" description="axial binding residue" evidence="9">
    <location>
        <position position="460"/>
    </location>
    <ligand>
        <name>heme</name>
        <dbReference type="ChEBI" id="CHEBI:30413"/>
    </ligand>
    <ligandPart>
        <name>Fe</name>
        <dbReference type="ChEBI" id="CHEBI:18248"/>
    </ligandPart>
</feature>
<dbReference type="InterPro" id="IPR002403">
    <property type="entry name" value="Cyt_P450_E_grp-IV"/>
</dbReference>
<organism evidence="12 13">
    <name type="scientific">Thermothielavioides terrestris (strain ATCC 38088 / NRRL 8126)</name>
    <name type="common">Thielavia terrestris</name>
    <dbReference type="NCBI Taxonomy" id="578455"/>
    <lineage>
        <taxon>Eukaryota</taxon>
        <taxon>Fungi</taxon>
        <taxon>Dikarya</taxon>
        <taxon>Ascomycota</taxon>
        <taxon>Pezizomycotina</taxon>
        <taxon>Sordariomycetes</taxon>
        <taxon>Sordariomycetidae</taxon>
        <taxon>Sordariales</taxon>
        <taxon>Chaetomiaceae</taxon>
        <taxon>Thermothielavioides</taxon>
        <taxon>Thermothielavioides terrestris</taxon>
    </lineage>
</organism>
<dbReference type="RefSeq" id="XP_003653736.1">
    <property type="nucleotide sequence ID" value="XM_003653688.1"/>
</dbReference>
<evidence type="ECO:0000256" key="6">
    <source>
        <dbReference type="ARBA" id="ARBA00023002"/>
    </source>
</evidence>
<evidence type="ECO:0000256" key="1">
    <source>
        <dbReference type="ARBA" id="ARBA00001971"/>
    </source>
</evidence>
<dbReference type="AlphaFoldDB" id="G2R8I5"/>
<dbReference type="GO" id="GO:0020037">
    <property type="term" value="F:heme binding"/>
    <property type="evidence" value="ECO:0007669"/>
    <property type="project" value="InterPro"/>
</dbReference>
<keyword evidence="6 10" id="KW-0560">Oxidoreductase</keyword>
<protein>
    <recommendedName>
        <fullName evidence="14">Cytochrome P450-like protein</fullName>
    </recommendedName>
</protein>
<dbReference type="OrthoDB" id="3934656at2759"/>
<gene>
    <name evidence="12" type="ORF">THITE_53797</name>
</gene>
<evidence type="ECO:0000256" key="9">
    <source>
        <dbReference type="PIRSR" id="PIRSR602403-1"/>
    </source>
</evidence>
<dbReference type="Pfam" id="PF00067">
    <property type="entry name" value="p450"/>
    <property type="match status" value="1"/>
</dbReference>
<dbReference type="PANTHER" id="PTHR24305:SF175">
    <property type="entry name" value="CYTOCHROME P450 MONOOXYGENASE PKFB"/>
    <property type="match status" value="1"/>
</dbReference>
<dbReference type="KEGG" id="ttt:THITE_53797"/>
<evidence type="ECO:0000256" key="11">
    <source>
        <dbReference type="SAM" id="Phobius"/>
    </source>
</evidence>
<feature type="transmembrane region" description="Helical" evidence="11">
    <location>
        <begin position="15"/>
        <end position="35"/>
    </location>
</feature>
<name>G2R8I5_THETT</name>
<evidence type="ECO:0008006" key="14">
    <source>
        <dbReference type="Google" id="ProtNLM"/>
    </source>
</evidence>
<evidence type="ECO:0000256" key="2">
    <source>
        <dbReference type="ARBA" id="ARBA00005179"/>
    </source>
</evidence>
<keyword evidence="4 9" id="KW-0349">Heme</keyword>
<dbReference type="CDD" id="cd11060">
    <property type="entry name" value="CYP57A1-like"/>
    <property type="match status" value="1"/>
</dbReference>
<evidence type="ECO:0000256" key="10">
    <source>
        <dbReference type="RuleBase" id="RU000461"/>
    </source>
</evidence>
<evidence type="ECO:0000313" key="13">
    <source>
        <dbReference type="Proteomes" id="UP000008181"/>
    </source>
</evidence>
<dbReference type="GeneID" id="11518844"/>
<reference evidence="12 13" key="1">
    <citation type="journal article" date="2011" name="Nat. Biotechnol.">
        <title>Comparative genomic analysis of the thermophilic biomass-degrading fungi Myceliophthora thermophila and Thielavia terrestris.</title>
        <authorList>
            <person name="Berka R.M."/>
            <person name="Grigoriev I.V."/>
            <person name="Otillar R."/>
            <person name="Salamov A."/>
            <person name="Grimwood J."/>
            <person name="Reid I."/>
            <person name="Ishmael N."/>
            <person name="John T."/>
            <person name="Darmond C."/>
            <person name="Moisan M.-C."/>
            <person name="Henrissat B."/>
            <person name="Coutinho P.M."/>
            <person name="Lombard V."/>
            <person name="Natvig D.O."/>
            <person name="Lindquist E."/>
            <person name="Schmutz J."/>
            <person name="Lucas S."/>
            <person name="Harris P."/>
            <person name="Powlowski J."/>
            <person name="Bellemare A."/>
            <person name="Taylor D."/>
            <person name="Butler G."/>
            <person name="de Vries R.P."/>
            <person name="Allijn I.E."/>
            <person name="van den Brink J."/>
            <person name="Ushinsky S."/>
            <person name="Storms R."/>
            <person name="Powell A.J."/>
            <person name="Paulsen I.T."/>
            <person name="Elbourne L.D.H."/>
            <person name="Baker S.E."/>
            <person name="Magnuson J."/>
            <person name="LaBoissiere S."/>
            <person name="Clutterbuck A.J."/>
            <person name="Martinez D."/>
            <person name="Wogulis M."/>
            <person name="de Leon A.L."/>
            <person name="Rey M.W."/>
            <person name="Tsang A."/>
        </authorList>
    </citation>
    <scope>NUCLEOTIDE SEQUENCE [LARGE SCALE GENOMIC DNA]</scope>
    <source>
        <strain evidence="13">ATCC 38088 / NRRL 8126</strain>
    </source>
</reference>
<comment type="cofactor">
    <cofactor evidence="1 9">
        <name>heme</name>
        <dbReference type="ChEBI" id="CHEBI:30413"/>
    </cofactor>
</comment>
<dbReference type="HOGENOM" id="CLU_001570_14_0_1"/>
<dbReference type="GO" id="GO:0004497">
    <property type="term" value="F:monooxygenase activity"/>
    <property type="evidence" value="ECO:0007669"/>
    <property type="project" value="UniProtKB-KW"/>
</dbReference>
<dbReference type="eggNOG" id="KOG0157">
    <property type="taxonomic scope" value="Eukaryota"/>
</dbReference>
<dbReference type="EMBL" id="CP003011">
    <property type="protein sequence ID" value="AEO67400.1"/>
    <property type="molecule type" value="Genomic_DNA"/>
</dbReference>
<dbReference type="InterPro" id="IPR036396">
    <property type="entry name" value="Cyt_P450_sf"/>
</dbReference>
<dbReference type="GO" id="GO:0005506">
    <property type="term" value="F:iron ion binding"/>
    <property type="evidence" value="ECO:0007669"/>
    <property type="project" value="InterPro"/>
</dbReference>
<dbReference type="GO" id="GO:0016705">
    <property type="term" value="F:oxidoreductase activity, acting on paired donors, with incorporation or reduction of molecular oxygen"/>
    <property type="evidence" value="ECO:0007669"/>
    <property type="project" value="InterPro"/>
</dbReference>
<dbReference type="InterPro" id="IPR017972">
    <property type="entry name" value="Cyt_P450_CS"/>
</dbReference>
<keyword evidence="11" id="KW-0812">Transmembrane</keyword>
<dbReference type="PRINTS" id="PR00465">
    <property type="entry name" value="EP450IV"/>
</dbReference>
<dbReference type="InterPro" id="IPR050121">
    <property type="entry name" value="Cytochrome_P450_monoxygenase"/>
</dbReference>
<keyword evidence="5 9" id="KW-0479">Metal-binding</keyword>
<accession>G2R8I5</accession>
<sequence>MAHLVQEIALAAGTISPAGGGILVLLATLCSWHLLRKFWKLRDIPGPFWAKLTDLYRAGIVKTGRSHEIFQAYHQKHGALLRLGPNMVSVADPAEIPVIYPMRPGFPKGEFYDAFIPYIKGGSAPPAIFTARDEELHKRIKSPVAPLYSLSNAVKSEPFIDEVLDVLFDQLDARFEKSQATFDLADWLQFFAFDVMGTMTFSRRYGFLETGRDVQGILATIWNFMLTVGPMTQVPWLDKLLHKNAVMASFRKASGNVIFQIAADNVARRKAEANDAPRATEGAKTDFLAEFLKIQAENPSIPQWSPLVWTFSNVIAGSDSTAVVMRTTMYNLLAHPSSLARLHRELTDPAITLSRPYPRWAEVANLPYLDACVNEAVRLHPPFCLPLERVVPTGGVTICGRFFEQGTVVGMNPYVVNRHRATFGDDADDWRPERWLEGDEERRRRMEAAIMTFGAGRRTCLGKHVALLEIKKIVTALVLNYEFKLVDPKAYVVENSYFFRQRGIMVQIKRHERS</sequence>
<comment type="pathway">
    <text evidence="2">Secondary metabolite biosynthesis.</text>
</comment>
<dbReference type="Gene3D" id="1.10.630.10">
    <property type="entry name" value="Cytochrome P450"/>
    <property type="match status" value="1"/>
</dbReference>
<dbReference type="PRINTS" id="PR00385">
    <property type="entry name" value="P450"/>
</dbReference>
<dbReference type="Proteomes" id="UP000008181">
    <property type="component" value="Chromosome 3"/>
</dbReference>
<keyword evidence="11" id="KW-1133">Transmembrane helix</keyword>
<evidence type="ECO:0000256" key="7">
    <source>
        <dbReference type="ARBA" id="ARBA00023004"/>
    </source>
</evidence>
<keyword evidence="13" id="KW-1185">Reference proteome</keyword>
<evidence type="ECO:0000256" key="3">
    <source>
        <dbReference type="ARBA" id="ARBA00010617"/>
    </source>
</evidence>
<keyword evidence="11" id="KW-0472">Membrane</keyword>
<evidence type="ECO:0000313" key="12">
    <source>
        <dbReference type="EMBL" id="AEO67400.1"/>
    </source>
</evidence>
<comment type="similarity">
    <text evidence="3 10">Belongs to the cytochrome P450 family.</text>
</comment>
<dbReference type="STRING" id="578455.G2R8I5"/>
<evidence type="ECO:0000256" key="4">
    <source>
        <dbReference type="ARBA" id="ARBA00022617"/>
    </source>
</evidence>